<dbReference type="EMBL" id="KZ678131">
    <property type="protein sequence ID" value="PSN71255.1"/>
    <property type="molecule type" value="Genomic_DNA"/>
</dbReference>
<name>A0A2T2P0P8_CORCC</name>
<proteinExistence type="predicted"/>
<evidence type="ECO:0008006" key="5">
    <source>
        <dbReference type="Google" id="ProtNLM"/>
    </source>
</evidence>
<evidence type="ECO:0000256" key="2">
    <source>
        <dbReference type="SAM" id="Phobius"/>
    </source>
</evidence>
<reference evidence="3 4" key="1">
    <citation type="journal article" date="2018" name="Front. Microbiol.">
        <title>Genome-Wide Analysis of Corynespora cassiicola Leaf Fall Disease Putative Effectors.</title>
        <authorList>
            <person name="Lopez D."/>
            <person name="Ribeiro S."/>
            <person name="Label P."/>
            <person name="Fumanal B."/>
            <person name="Venisse J.S."/>
            <person name="Kohler A."/>
            <person name="de Oliveira R.R."/>
            <person name="Labutti K."/>
            <person name="Lipzen A."/>
            <person name="Lail K."/>
            <person name="Bauer D."/>
            <person name="Ohm R.A."/>
            <person name="Barry K.W."/>
            <person name="Spatafora J."/>
            <person name="Grigoriev I.V."/>
            <person name="Martin F.M."/>
            <person name="Pujade-Renaud V."/>
        </authorList>
    </citation>
    <scope>NUCLEOTIDE SEQUENCE [LARGE SCALE GENOMIC DNA]</scope>
    <source>
        <strain evidence="3 4">Philippines</strain>
    </source>
</reference>
<evidence type="ECO:0000313" key="3">
    <source>
        <dbReference type="EMBL" id="PSN71255.1"/>
    </source>
</evidence>
<keyword evidence="2" id="KW-0472">Membrane</keyword>
<keyword evidence="4" id="KW-1185">Reference proteome</keyword>
<keyword evidence="2" id="KW-1133">Transmembrane helix</keyword>
<protein>
    <recommendedName>
        <fullName evidence="5">Mid2 domain-containing protein</fullName>
    </recommendedName>
</protein>
<dbReference type="Proteomes" id="UP000240883">
    <property type="component" value="Unassembled WGS sequence"/>
</dbReference>
<keyword evidence="2" id="KW-0812">Transmembrane</keyword>
<feature type="region of interest" description="Disordered" evidence="1">
    <location>
        <begin position="144"/>
        <end position="173"/>
    </location>
</feature>
<evidence type="ECO:0000313" key="4">
    <source>
        <dbReference type="Proteomes" id="UP000240883"/>
    </source>
</evidence>
<sequence length="255" mass="26936">MTSSAEFNPTCQSGASWYTCNDASLFVGCCTRDPCNSVGCSQGDLSPVAYNPETHGTYPDASCPTGVNFWSCSAGRTFWGCCKSNPCSEQPTCPSEDLVPAYLGSPVQIAWYISTDLPSSSTKTAQSRPASTVKASTSTSSPIIAVTSTPSTTGTSRISEIPGASTPGLQSEPNSSKPLGAIIGGAVGGAVGLLLIIALMLWYCLHARNSRQAHNQTVSDQRSEFSPSRMTGNAWERATYVPPQYGEHTHNLYIQ</sequence>
<accession>A0A2T2P0P8</accession>
<feature type="transmembrane region" description="Helical" evidence="2">
    <location>
        <begin position="179"/>
        <end position="205"/>
    </location>
</feature>
<dbReference type="OrthoDB" id="3692311at2759"/>
<dbReference type="AlphaFoldDB" id="A0A2T2P0P8"/>
<organism evidence="3 4">
    <name type="scientific">Corynespora cassiicola Philippines</name>
    <dbReference type="NCBI Taxonomy" id="1448308"/>
    <lineage>
        <taxon>Eukaryota</taxon>
        <taxon>Fungi</taxon>
        <taxon>Dikarya</taxon>
        <taxon>Ascomycota</taxon>
        <taxon>Pezizomycotina</taxon>
        <taxon>Dothideomycetes</taxon>
        <taxon>Pleosporomycetidae</taxon>
        <taxon>Pleosporales</taxon>
        <taxon>Corynesporascaceae</taxon>
        <taxon>Corynespora</taxon>
    </lineage>
</organism>
<gene>
    <name evidence="3" type="ORF">BS50DRAFT_584770</name>
</gene>
<evidence type="ECO:0000256" key="1">
    <source>
        <dbReference type="SAM" id="MobiDB-lite"/>
    </source>
</evidence>
<feature type="compositionally biased region" description="Polar residues" evidence="1">
    <location>
        <begin position="146"/>
        <end position="158"/>
    </location>
</feature>